<feature type="transmembrane region" description="Helical" evidence="1">
    <location>
        <begin position="167"/>
        <end position="184"/>
    </location>
</feature>
<name>A0A1Z1M1Z0_9FLOR</name>
<dbReference type="AlphaFoldDB" id="A0A1Z1M1Z0"/>
<dbReference type="RefSeq" id="YP_009391768.1">
    <property type="nucleotide sequence ID" value="NC_035260.1"/>
</dbReference>
<reference evidence="2" key="1">
    <citation type="journal article" date="2017" name="J. Phycol.">
        <title>Analysis of chloroplast genomes and a supermatrix inform reclassification of the Rhodomelaceae (Rhodophyta).</title>
        <authorList>
            <person name="Diaz-Tapia P."/>
            <person name="Maggs C.A."/>
            <person name="West J.A."/>
            <person name="Verbruggen H."/>
        </authorList>
    </citation>
    <scope>NUCLEOTIDE SEQUENCE</scope>
    <source>
        <strain evidence="2">HV3939</strain>
    </source>
</reference>
<evidence type="ECO:0008006" key="3">
    <source>
        <dbReference type="Google" id="ProtNLM"/>
    </source>
</evidence>
<gene>
    <name evidence="2" type="primary">ycf55</name>
</gene>
<keyword evidence="1" id="KW-1133">Transmembrane helix</keyword>
<keyword evidence="2" id="KW-0934">Plastid</keyword>
<dbReference type="InterPro" id="IPR017077">
    <property type="entry name" value="Uncharacterised_Ycf55_algae"/>
</dbReference>
<proteinExistence type="predicted"/>
<feature type="transmembrane region" description="Helical" evidence="1">
    <location>
        <begin position="131"/>
        <end position="147"/>
    </location>
</feature>
<geneLocation type="chloroplast" evidence="2"/>
<keyword evidence="1" id="KW-0812">Transmembrane</keyword>
<keyword evidence="2" id="KW-0150">Chloroplast</keyword>
<accession>A0A1Z1M1Z0</accession>
<dbReference type="InterPro" id="IPR022552">
    <property type="entry name" value="UPF_Ycf55"/>
</dbReference>
<dbReference type="Pfam" id="PF12452">
    <property type="entry name" value="DUF3685"/>
    <property type="match status" value="1"/>
</dbReference>
<feature type="transmembrane region" description="Helical" evidence="1">
    <location>
        <begin position="298"/>
        <end position="322"/>
    </location>
</feature>
<dbReference type="EMBL" id="MF101411">
    <property type="protein sequence ID" value="ARW59912.1"/>
    <property type="molecule type" value="Genomic_DNA"/>
</dbReference>
<evidence type="ECO:0000313" key="2">
    <source>
        <dbReference type="EMBL" id="ARW59912.1"/>
    </source>
</evidence>
<organism evidence="2">
    <name type="scientific">Acrosorium ciliolatum</name>
    <dbReference type="NCBI Taxonomy" id="1550622"/>
    <lineage>
        <taxon>Eukaryota</taxon>
        <taxon>Rhodophyta</taxon>
        <taxon>Florideophyceae</taxon>
        <taxon>Rhodymeniophycidae</taxon>
        <taxon>Ceramiales</taxon>
        <taxon>Delesseriaceae</taxon>
        <taxon>Acrosorium</taxon>
    </lineage>
</organism>
<keyword evidence="1" id="KW-0472">Membrane</keyword>
<dbReference type="GeneID" id="33353191"/>
<dbReference type="PIRSF" id="PIRSF036962">
    <property type="entry name" value="UCP036962_SignTr_Ycf55"/>
    <property type="match status" value="1"/>
</dbReference>
<protein>
    <recommendedName>
        <fullName evidence="3">Ycf55</fullName>
    </recommendedName>
</protein>
<evidence type="ECO:0000256" key="1">
    <source>
        <dbReference type="SAM" id="Phobius"/>
    </source>
</evidence>
<sequence>MIKYWPNKQSIDLNHAVVNLFITTKKKFIYNLSNNSNYHLYIDVLNNIHKEKLFKITLNELKKLILDIIQLNPNKKQLKKLSYQILCNITTKISKNFLYSTNQANYIYIFNINEKYIYQTYNNLIAEKNHLLINNLLIYLIFGSSFIDEKLFIFNKLYTPHKHVQILFENFIIQISNLTVYYLFHKSLSLSQIINFIQNNQLSNYSYISTRSIILFLNNLNWQNLIYKYINQPKEIYSSRYPVWLISTEGIIIKYIYTYRLEDIQKIGNTKTFFLCCLEIKDILIPKIEKIIIIIGKYFLYILINLFGNIIILMIRVVISYLQK</sequence>